<dbReference type="PANTHER" id="PTHR33498:SF1">
    <property type="entry name" value="TRANSPOSASE FOR INSERTION SEQUENCE ELEMENT IS1557"/>
    <property type="match status" value="1"/>
</dbReference>
<keyword evidence="3" id="KW-1185">Reference proteome</keyword>
<sequence length="190" mass="21671">MVQLLGFSTVPSAEHGQIVSKTIAYTLLSILKWQKNTSTYIIGSVDIFVLVANRLMKKIKASLRAISASPYPGIKQHCSIVSLHLLLSILPTSLKAKERRDVRKTLHAFYQLVKDKELPEFIKAIGTFDRWETEIINAFIYPHLSNGFVEGINNRTKVIKRTSYDYRSFARFRAKILAQHFIKDFDISVG</sequence>
<dbReference type="PANTHER" id="PTHR33498">
    <property type="entry name" value="TRANSPOSASE FOR INSERTION SEQUENCE ELEMENT IS1557"/>
    <property type="match status" value="1"/>
</dbReference>
<dbReference type="Proteomes" id="UP000236500">
    <property type="component" value="Unassembled WGS sequence"/>
</dbReference>
<evidence type="ECO:0000259" key="1">
    <source>
        <dbReference type="Pfam" id="PF01610"/>
    </source>
</evidence>
<accession>A0ABX4XHH9</accession>
<dbReference type="Pfam" id="PF01610">
    <property type="entry name" value="DDE_Tnp_ISL3"/>
    <property type="match status" value="1"/>
</dbReference>
<evidence type="ECO:0000313" key="3">
    <source>
        <dbReference type="Proteomes" id="UP000236500"/>
    </source>
</evidence>
<evidence type="ECO:0000313" key="2">
    <source>
        <dbReference type="EMBL" id="PNP86905.1"/>
    </source>
</evidence>
<dbReference type="InterPro" id="IPR047951">
    <property type="entry name" value="Transpos_ISL3"/>
</dbReference>
<proteinExistence type="predicted"/>
<organism evidence="2 3">
    <name type="scientific">Listeria newyorkensis</name>
    <dbReference type="NCBI Taxonomy" id="1497681"/>
    <lineage>
        <taxon>Bacteria</taxon>
        <taxon>Bacillati</taxon>
        <taxon>Bacillota</taxon>
        <taxon>Bacilli</taxon>
        <taxon>Bacillales</taxon>
        <taxon>Listeriaceae</taxon>
        <taxon>Listeria</taxon>
    </lineage>
</organism>
<name>A0ABX4XHH9_9LIST</name>
<gene>
    <name evidence="2" type="ORF">BMT55_16730</name>
</gene>
<protein>
    <recommendedName>
        <fullName evidence="1">Transposase IS204/IS1001/IS1096/IS1165 DDE domain-containing protein</fullName>
    </recommendedName>
</protein>
<reference evidence="2 3" key="1">
    <citation type="submission" date="2016-11" db="EMBL/GenBank/DDBJ databases">
        <title>Whole Genome Sequence of Listeria newyorkensis.</title>
        <authorList>
            <person name="Frink S."/>
            <person name="Morales C."/>
            <person name="Kiang D."/>
        </authorList>
    </citation>
    <scope>NUCLEOTIDE SEQUENCE [LARGE SCALE GENOMIC DNA]</scope>
    <source>
        <strain evidence="2 3">F1604011-044</strain>
    </source>
</reference>
<feature type="domain" description="Transposase IS204/IS1001/IS1096/IS1165 DDE" evidence="1">
    <location>
        <begin position="75"/>
        <end position="176"/>
    </location>
</feature>
<comment type="caution">
    <text evidence="2">The sequence shown here is derived from an EMBL/GenBank/DDBJ whole genome shotgun (WGS) entry which is preliminary data.</text>
</comment>
<dbReference type="EMBL" id="MPDH01000040">
    <property type="protein sequence ID" value="PNP86905.1"/>
    <property type="molecule type" value="Genomic_DNA"/>
</dbReference>
<dbReference type="InterPro" id="IPR002560">
    <property type="entry name" value="Transposase_DDE"/>
</dbReference>